<reference evidence="2" key="1">
    <citation type="journal article" date="2012" name="PLoS ONE">
        <title>Gene sets for utilization of primary and secondary nutrition supplies in the distal gut of endangered iberian lynx.</title>
        <authorList>
            <person name="Alcaide M."/>
            <person name="Messina E."/>
            <person name="Richter M."/>
            <person name="Bargiela R."/>
            <person name="Peplies J."/>
            <person name="Huws S.A."/>
            <person name="Newbold C.J."/>
            <person name="Golyshin P.N."/>
            <person name="Simon M.A."/>
            <person name="Lopez G."/>
            <person name="Yakimov M.M."/>
            <person name="Ferrer M."/>
        </authorList>
    </citation>
    <scope>NUCLEOTIDE SEQUENCE</scope>
</reference>
<keyword evidence="1" id="KW-0472">Membrane</keyword>
<comment type="caution">
    <text evidence="2">The sequence shown here is derived from an EMBL/GenBank/DDBJ whole genome shotgun (WGS) entry which is preliminary data.</text>
</comment>
<sequence length="54" mass="6287">MWQKLWKHRYVGNPVYSEHAPGRQRIRPDEWLYIYGCPALPCFTGGSMAYSVAV</sequence>
<name>J9G2E4_9ZZZZ</name>
<dbReference type="AlphaFoldDB" id="J9G2E4"/>
<keyword evidence="1" id="KW-0812">Transmembrane</keyword>
<proteinExistence type="predicted"/>
<feature type="transmembrane region" description="Helical" evidence="1">
    <location>
        <begin position="32"/>
        <end position="53"/>
    </location>
</feature>
<organism evidence="2">
    <name type="scientific">gut metagenome</name>
    <dbReference type="NCBI Taxonomy" id="749906"/>
    <lineage>
        <taxon>unclassified sequences</taxon>
        <taxon>metagenomes</taxon>
        <taxon>organismal metagenomes</taxon>
    </lineage>
</organism>
<protein>
    <submittedName>
        <fullName evidence="2">Uncharacterized protein</fullName>
    </submittedName>
</protein>
<evidence type="ECO:0000313" key="2">
    <source>
        <dbReference type="EMBL" id="EJX01019.1"/>
    </source>
</evidence>
<keyword evidence="1" id="KW-1133">Transmembrane helix</keyword>
<dbReference type="EMBL" id="AMCI01003126">
    <property type="protein sequence ID" value="EJX01019.1"/>
    <property type="molecule type" value="Genomic_DNA"/>
</dbReference>
<evidence type="ECO:0000256" key="1">
    <source>
        <dbReference type="SAM" id="Phobius"/>
    </source>
</evidence>
<gene>
    <name evidence="2" type="ORF">EVA_10874</name>
</gene>
<accession>J9G2E4</accession>